<name>A0A1D2N4A0_ORCCI</name>
<evidence type="ECO:0000313" key="2">
    <source>
        <dbReference type="EMBL" id="ODN00107.1"/>
    </source>
</evidence>
<keyword evidence="1" id="KW-0812">Transmembrane</keyword>
<accession>A0A1D2N4A0</accession>
<reference evidence="2 3" key="1">
    <citation type="journal article" date="2016" name="Genome Biol. Evol.">
        <title>Gene Family Evolution Reflects Adaptation to Soil Environmental Stressors in the Genome of the Collembolan Orchesella cincta.</title>
        <authorList>
            <person name="Faddeeva-Vakhrusheva A."/>
            <person name="Derks M.F."/>
            <person name="Anvar S.Y."/>
            <person name="Agamennone V."/>
            <person name="Suring W."/>
            <person name="Smit S."/>
            <person name="van Straalen N.M."/>
            <person name="Roelofs D."/>
        </authorList>
    </citation>
    <scope>NUCLEOTIDE SEQUENCE [LARGE SCALE GENOMIC DNA]</scope>
    <source>
        <tissue evidence="2">Mixed pool</tissue>
    </source>
</reference>
<comment type="caution">
    <text evidence="2">The sequence shown here is derived from an EMBL/GenBank/DDBJ whole genome shotgun (WGS) entry which is preliminary data.</text>
</comment>
<evidence type="ECO:0000256" key="1">
    <source>
        <dbReference type="SAM" id="Phobius"/>
    </source>
</evidence>
<feature type="transmembrane region" description="Helical" evidence="1">
    <location>
        <begin position="63"/>
        <end position="85"/>
    </location>
</feature>
<organism evidence="2 3">
    <name type="scientific">Orchesella cincta</name>
    <name type="common">Springtail</name>
    <name type="synonym">Podura cincta</name>
    <dbReference type="NCBI Taxonomy" id="48709"/>
    <lineage>
        <taxon>Eukaryota</taxon>
        <taxon>Metazoa</taxon>
        <taxon>Ecdysozoa</taxon>
        <taxon>Arthropoda</taxon>
        <taxon>Hexapoda</taxon>
        <taxon>Collembola</taxon>
        <taxon>Entomobryomorpha</taxon>
        <taxon>Entomobryoidea</taxon>
        <taxon>Orchesellidae</taxon>
        <taxon>Orchesellinae</taxon>
        <taxon>Orchesella</taxon>
    </lineage>
</organism>
<evidence type="ECO:0000313" key="3">
    <source>
        <dbReference type="Proteomes" id="UP000094527"/>
    </source>
</evidence>
<sequence length="165" mass="18610">MSHTFYKIWRVCATFVLLTLTLHVDSLPLINLSDSQLPTEGEKRPPQSFVELRESDKSLLRSVALFIGVLVVFSMIICLCATYWCMCWVLQCPGLGVVQSLTRVARHCNVGSRRRIRNEGKSSKGGSADLPPPYEVILACKPDEYNEDEDLPSYSEALCKEVWLL</sequence>
<dbReference type="EMBL" id="LJIJ01000233">
    <property type="protein sequence ID" value="ODN00107.1"/>
    <property type="molecule type" value="Genomic_DNA"/>
</dbReference>
<keyword evidence="1" id="KW-1133">Transmembrane helix</keyword>
<keyword evidence="1" id="KW-0472">Membrane</keyword>
<dbReference type="Proteomes" id="UP000094527">
    <property type="component" value="Unassembled WGS sequence"/>
</dbReference>
<proteinExistence type="predicted"/>
<protein>
    <submittedName>
        <fullName evidence="2">Uncharacterized protein</fullName>
    </submittedName>
</protein>
<gene>
    <name evidence="2" type="ORF">Ocin01_06567</name>
</gene>
<dbReference type="AlphaFoldDB" id="A0A1D2N4A0"/>
<keyword evidence="3" id="KW-1185">Reference proteome</keyword>